<dbReference type="InterPro" id="IPR046357">
    <property type="entry name" value="PPIase_dom_sf"/>
</dbReference>
<dbReference type="GO" id="GO:0005737">
    <property type="term" value="C:cytoplasm"/>
    <property type="evidence" value="ECO:0007669"/>
    <property type="project" value="UniProtKB-SubCell"/>
</dbReference>
<dbReference type="eggNOG" id="COG1047">
    <property type="taxonomic scope" value="Bacteria"/>
</dbReference>
<dbReference type="SUPFAM" id="SSF54534">
    <property type="entry name" value="FKBP-like"/>
    <property type="match status" value="1"/>
</dbReference>
<feature type="domain" description="PPIase FKBP-type" evidence="11">
    <location>
        <begin position="6"/>
        <end position="80"/>
    </location>
</feature>
<dbReference type="GO" id="GO:0003755">
    <property type="term" value="F:peptidyl-prolyl cis-trans isomerase activity"/>
    <property type="evidence" value="ECO:0007669"/>
    <property type="project" value="UniProtKB-UniRule"/>
</dbReference>
<accession>K4KJX9</accession>
<evidence type="ECO:0000256" key="4">
    <source>
        <dbReference type="ARBA" id="ARBA00022490"/>
    </source>
</evidence>
<dbReference type="HOGENOM" id="CLU_098197_1_0_6"/>
<dbReference type="PANTHER" id="PTHR47861:SF3">
    <property type="entry name" value="FKBP-TYPE PEPTIDYL-PROLYL CIS-TRANS ISOMERASE SLYD"/>
    <property type="match status" value="1"/>
</dbReference>
<dbReference type="EMBL" id="CP003746">
    <property type="protein sequence ID" value="AFU98328.1"/>
    <property type="molecule type" value="Genomic_DNA"/>
</dbReference>
<dbReference type="InterPro" id="IPR001179">
    <property type="entry name" value="PPIase_FKBP_dom"/>
</dbReference>
<evidence type="ECO:0000313" key="13">
    <source>
        <dbReference type="Proteomes" id="UP000000466"/>
    </source>
</evidence>
<dbReference type="EC" id="5.2.1.8" evidence="10"/>
<dbReference type="STRING" id="1117647.M5M_05615"/>
<organism evidence="12 13">
    <name type="scientific">Simiduia agarivorans (strain DSM 21679 / JCM 13881 / BCRC 17597 / SA1)</name>
    <dbReference type="NCBI Taxonomy" id="1117647"/>
    <lineage>
        <taxon>Bacteria</taxon>
        <taxon>Pseudomonadati</taxon>
        <taxon>Pseudomonadota</taxon>
        <taxon>Gammaproteobacteria</taxon>
        <taxon>Cellvibrionales</taxon>
        <taxon>Cellvibrionaceae</taxon>
        <taxon>Simiduia</taxon>
    </lineage>
</organism>
<name>K4KJX9_SIMAS</name>
<dbReference type="PROSITE" id="PS50059">
    <property type="entry name" value="FKBP_PPIASE"/>
    <property type="match status" value="1"/>
</dbReference>
<keyword evidence="5 9" id="KW-0697">Rotamase</keyword>
<comment type="catalytic activity">
    <reaction evidence="1 9 10">
        <text>[protein]-peptidylproline (omega=180) = [protein]-peptidylproline (omega=0)</text>
        <dbReference type="Rhea" id="RHEA:16237"/>
        <dbReference type="Rhea" id="RHEA-COMP:10747"/>
        <dbReference type="Rhea" id="RHEA-COMP:10748"/>
        <dbReference type="ChEBI" id="CHEBI:83833"/>
        <dbReference type="ChEBI" id="CHEBI:83834"/>
        <dbReference type="EC" id="5.2.1.8"/>
    </reaction>
</comment>
<proteinExistence type="inferred from homology"/>
<evidence type="ECO:0000256" key="3">
    <source>
        <dbReference type="ARBA" id="ARBA00006577"/>
    </source>
</evidence>
<evidence type="ECO:0000256" key="8">
    <source>
        <dbReference type="ARBA" id="ARBA00037071"/>
    </source>
</evidence>
<evidence type="ECO:0000256" key="7">
    <source>
        <dbReference type="ARBA" id="ARBA00023235"/>
    </source>
</evidence>
<keyword evidence="13" id="KW-1185">Reference proteome</keyword>
<protein>
    <recommendedName>
        <fullName evidence="10">Peptidyl-prolyl cis-trans isomerase</fullName>
        <ecNumber evidence="10">5.2.1.8</ecNumber>
    </recommendedName>
</protein>
<dbReference type="GO" id="GO:0042026">
    <property type="term" value="P:protein refolding"/>
    <property type="evidence" value="ECO:0007669"/>
    <property type="project" value="UniProtKB-ARBA"/>
</dbReference>
<dbReference type="KEGG" id="saga:M5M_05615"/>
<evidence type="ECO:0000256" key="10">
    <source>
        <dbReference type="RuleBase" id="RU003915"/>
    </source>
</evidence>
<comment type="similarity">
    <text evidence="3 10">Belongs to the FKBP-type PPIase family.</text>
</comment>
<dbReference type="OrthoDB" id="9808891at2"/>
<keyword evidence="4" id="KW-0963">Cytoplasm</keyword>
<dbReference type="Proteomes" id="UP000000466">
    <property type="component" value="Chromosome"/>
</dbReference>
<dbReference type="Pfam" id="PF00254">
    <property type="entry name" value="FKBP_C"/>
    <property type="match status" value="1"/>
</dbReference>
<evidence type="ECO:0000256" key="6">
    <source>
        <dbReference type="ARBA" id="ARBA00023186"/>
    </source>
</evidence>
<gene>
    <name evidence="12" type="ordered locus">M5M_05615</name>
</gene>
<keyword evidence="6" id="KW-0143">Chaperone</keyword>
<evidence type="ECO:0000259" key="11">
    <source>
        <dbReference type="PROSITE" id="PS50059"/>
    </source>
</evidence>
<reference evidence="12 13" key="1">
    <citation type="journal article" date="2013" name="Genome Announc.">
        <title>Complete genome sequence of Simiduia agarivorans SA1(T), a marine bacterium able to degrade a variety of polysaccharides.</title>
        <authorList>
            <person name="Lin S.Y."/>
            <person name="Shieh W.Y."/>
            <person name="Chen J.S."/>
            <person name="Tang S.L."/>
        </authorList>
    </citation>
    <scope>NUCLEOTIDE SEQUENCE [LARGE SCALE GENOMIC DNA]</scope>
    <source>
        <strain evidence="13">DSM 21679 / JCM 13881 / BCRC 17597 / SA1</strain>
    </source>
</reference>
<evidence type="ECO:0000256" key="1">
    <source>
        <dbReference type="ARBA" id="ARBA00000971"/>
    </source>
</evidence>
<dbReference type="AlphaFoldDB" id="K4KJX9"/>
<comment type="function">
    <text evidence="8">Also involved in hydrogenase metallocenter assembly, probably by participating in the nickel insertion step. This function in hydrogenase biosynthesis requires chaperone activity and the presence of the metal-binding domain, but not PPIase activity.</text>
</comment>
<dbReference type="RefSeq" id="WP_015046501.1">
    <property type="nucleotide sequence ID" value="NC_018868.3"/>
</dbReference>
<evidence type="ECO:0000256" key="9">
    <source>
        <dbReference type="PROSITE-ProRule" id="PRU00277"/>
    </source>
</evidence>
<comment type="subcellular location">
    <subcellularLocation>
        <location evidence="2">Cytoplasm</location>
    </subcellularLocation>
</comment>
<keyword evidence="7 9" id="KW-0413">Isomerase</keyword>
<evidence type="ECO:0000313" key="12">
    <source>
        <dbReference type="EMBL" id="AFU98328.1"/>
    </source>
</evidence>
<dbReference type="Gene3D" id="3.10.50.40">
    <property type="match status" value="1"/>
</dbReference>
<dbReference type="PANTHER" id="PTHR47861">
    <property type="entry name" value="FKBP-TYPE PEPTIDYL-PROLYL CIS-TRANS ISOMERASE SLYD"/>
    <property type="match status" value="1"/>
</dbReference>
<evidence type="ECO:0000256" key="2">
    <source>
        <dbReference type="ARBA" id="ARBA00004496"/>
    </source>
</evidence>
<evidence type="ECO:0000256" key="5">
    <source>
        <dbReference type="ARBA" id="ARBA00023110"/>
    </source>
</evidence>
<sequence>MKVTDKAVVSIHYTLTNDEGETIDSSAGHDPLDYIQGVGNIIPGLERALADKAVGDKLQVTIEAVDGYGEFNPELVQELPRSMFEGVDNIEVGMAFHAQTAAGTQVVEVMEVDGDTVTINGNHALAGQRLHFDVEVTAIREATEDELSHGHVHSAGGCGHDH</sequence>